<dbReference type="AlphaFoldDB" id="A0A8T3BE98"/>
<dbReference type="Pfam" id="PF03760">
    <property type="entry name" value="LEA_1"/>
    <property type="match status" value="1"/>
</dbReference>
<dbReference type="InterPro" id="IPR005513">
    <property type="entry name" value="LEA_1"/>
</dbReference>
<dbReference type="SMR" id="A0A8T3BE98"/>
<evidence type="ECO:0000313" key="3">
    <source>
        <dbReference type="EMBL" id="KAI0510275.1"/>
    </source>
</evidence>
<proteinExistence type="inferred from homology"/>
<organism evidence="3 4">
    <name type="scientific">Dendrobium nobile</name>
    <name type="common">Orchid</name>
    <dbReference type="NCBI Taxonomy" id="94219"/>
    <lineage>
        <taxon>Eukaryota</taxon>
        <taxon>Viridiplantae</taxon>
        <taxon>Streptophyta</taxon>
        <taxon>Embryophyta</taxon>
        <taxon>Tracheophyta</taxon>
        <taxon>Spermatophyta</taxon>
        <taxon>Magnoliopsida</taxon>
        <taxon>Liliopsida</taxon>
        <taxon>Asparagales</taxon>
        <taxon>Orchidaceae</taxon>
        <taxon>Epidendroideae</taxon>
        <taxon>Malaxideae</taxon>
        <taxon>Dendrobiinae</taxon>
        <taxon>Dendrobium</taxon>
    </lineage>
</organism>
<sequence>MQVAKEKMKDMTSKAKEKMEVQKVKAEEKAEKKAAGTREEEEIAHEFSKARQAEAKMEYHLERAEHRAETLAHRAGGANHVPSNAALTAGGIGGGGGGAFHNGHGQPFGGVPVRPGGGAVDAVRPPGIVDATSAYGGVPARPPGGAVYPPAAAGMDNGASTYGAGGGKTNNYM</sequence>
<gene>
    <name evidence="3" type="ORF">KFK09_010876</name>
</gene>
<evidence type="ECO:0000313" key="4">
    <source>
        <dbReference type="Proteomes" id="UP000829196"/>
    </source>
</evidence>
<comment type="caution">
    <text evidence="3">The sequence shown here is derived from an EMBL/GenBank/DDBJ whole genome shotgun (WGS) entry which is preliminary data.</text>
</comment>
<comment type="similarity">
    <text evidence="1">Belongs to the LEA type 1 family.</text>
</comment>
<reference evidence="3" key="1">
    <citation type="journal article" date="2022" name="Front. Genet.">
        <title>Chromosome-Scale Assembly of the Dendrobium nobile Genome Provides Insights Into the Molecular Mechanism of the Biosynthesis of the Medicinal Active Ingredient of Dendrobium.</title>
        <authorList>
            <person name="Xu Q."/>
            <person name="Niu S.-C."/>
            <person name="Li K.-L."/>
            <person name="Zheng P.-J."/>
            <person name="Zhang X.-J."/>
            <person name="Jia Y."/>
            <person name="Liu Y."/>
            <person name="Niu Y.-X."/>
            <person name="Yu L.-H."/>
            <person name="Chen D.-F."/>
            <person name="Zhang G.-Q."/>
        </authorList>
    </citation>
    <scope>NUCLEOTIDE SEQUENCE</scope>
    <source>
        <tissue evidence="3">Leaf</tissue>
    </source>
</reference>
<dbReference type="Proteomes" id="UP000829196">
    <property type="component" value="Unassembled WGS sequence"/>
</dbReference>
<feature type="region of interest" description="Disordered" evidence="2">
    <location>
        <begin position="1"/>
        <end position="49"/>
    </location>
</feature>
<protein>
    <submittedName>
        <fullName evidence="3">Uncharacterized protein</fullName>
    </submittedName>
</protein>
<dbReference type="OrthoDB" id="695393at2759"/>
<dbReference type="GO" id="GO:0009793">
    <property type="term" value="P:embryo development ending in seed dormancy"/>
    <property type="evidence" value="ECO:0007669"/>
    <property type="project" value="InterPro"/>
</dbReference>
<accession>A0A8T3BE98</accession>
<keyword evidence="4" id="KW-1185">Reference proteome</keyword>
<name>A0A8T3BE98_DENNO</name>
<dbReference type="PANTHER" id="PTHR33493">
    <property type="entry name" value="LATE EMBRYOGENESIS ABUNDANT PROTEIN 6-RELATED"/>
    <property type="match status" value="1"/>
</dbReference>
<evidence type="ECO:0000256" key="1">
    <source>
        <dbReference type="ARBA" id="ARBA00010975"/>
    </source>
</evidence>
<dbReference type="EMBL" id="JAGYWB010000009">
    <property type="protein sequence ID" value="KAI0510275.1"/>
    <property type="molecule type" value="Genomic_DNA"/>
</dbReference>
<dbReference type="PANTHER" id="PTHR33493:SF6">
    <property type="entry name" value="LATE EMBRYOGENESIS ABUNDANT PROTEIN 6"/>
    <property type="match status" value="1"/>
</dbReference>
<evidence type="ECO:0000256" key="2">
    <source>
        <dbReference type="SAM" id="MobiDB-lite"/>
    </source>
</evidence>